<organism evidence="2 3">
    <name type="scientific">Anaerosacchariphilus polymeriproducens</name>
    <dbReference type="NCBI Taxonomy" id="1812858"/>
    <lineage>
        <taxon>Bacteria</taxon>
        <taxon>Bacillati</taxon>
        <taxon>Bacillota</taxon>
        <taxon>Clostridia</taxon>
        <taxon>Lachnospirales</taxon>
        <taxon>Lachnospiraceae</taxon>
        <taxon>Anaerosacchariphilus</taxon>
    </lineage>
</organism>
<evidence type="ECO:0000313" key="2">
    <source>
        <dbReference type="EMBL" id="RDU23325.1"/>
    </source>
</evidence>
<protein>
    <submittedName>
        <fullName evidence="2">DUF975 family protein</fullName>
    </submittedName>
</protein>
<keyword evidence="1" id="KW-0812">Transmembrane</keyword>
<feature type="transmembrane region" description="Helical" evidence="1">
    <location>
        <begin position="191"/>
        <end position="214"/>
    </location>
</feature>
<proteinExistence type="predicted"/>
<dbReference type="Proteomes" id="UP000255036">
    <property type="component" value="Unassembled WGS sequence"/>
</dbReference>
<gene>
    <name evidence="2" type="ORF">DWV06_09725</name>
</gene>
<feature type="transmembrane region" description="Helical" evidence="1">
    <location>
        <begin position="67"/>
        <end position="91"/>
    </location>
</feature>
<dbReference type="RefSeq" id="WP_115481994.1">
    <property type="nucleotide sequence ID" value="NZ_QRCT01000028.1"/>
</dbReference>
<feature type="transmembrane region" description="Helical" evidence="1">
    <location>
        <begin position="18"/>
        <end position="37"/>
    </location>
</feature>
<name>A0A371AUS6_9FIRM</name>
<keyword evidence="1" id="KW-0472">Membrane</keyword>
<comment type="caution">
    <text evidence="2">The sequence shown here is derived from an EMBL/GenBank/DDBJ whole genome shotgun (WGS) entry which is preliminary data.</text>
</comment>
<sequence length="250" mass="29033">MWTRVQLKAEAKTRLVNFYWPAVLISFIVTLFAGGGGGGSNIFNYRENHKKITQPGEWNGYLSSIDYTIIMLGLGIAVMVFILAGLYMTFVGNILQMNENRFYLCSRDYKASLGEIVYGFTNGHYLNCVKIMFLRDLKIFLWSLLFIIPGIIKSYEYYMIPSLLAENPQLSTERAFELSREMMRGQKWNTFVLGLSFILWNILGFITCIGHYFIRPYIKATEMELYTFLKNDIKQRGITNDFELSGFYKE</sequence>
<dbReference type="OrthoDB" id="9784844at2"/>
<evidence type="ECO:0000256" key="1">
    <source>
        <dbReference type="SAM" id="Phobius"/>
    </source>
</evidence>
<dbReference type="PANTHER" id="PTHR40076">
    <property type="entry name" value="MEMBRANE PROTEIN-RELATED"/>
    <property type="match status" value="1"/>
</dbReference>
<dbReference type="Pfam" id="PF06161">
    <property type="entry name" value="DUF975"/>
    <property type="match status" value="1"/>
</dbReference>
<accession>A0A371AUS6</accession>
<dbReference type="PANTHER" id="PTHR40076:SF1">
    <property type="entry name" value="MEMBRANE PROTEIN"/>
    <property type="match status" value="1"/>
</dbReference>
<keyword evidence="3" id="KW-1185">Reference proteome</keyword>
<evidence type="ECO:0000313" key="3">
    <source>
        <dbReference type="Proteomes" id="UP000255036"/>
    </source>
</evidence>
<keyword evidence="1" id="KW-1133">Transmembrane helix</keyword>
<dbReference type="AlphaFoldDB" id="A0A371AUS6"/>
<reference evidence="2 3" key="1">
    <citation type="submission" date="2018-07" db="EMBL/GenBank/DDBJ databases">
        <title>Anaerosacharophilus polymeroproducens gen. nov. sp. nov., an anaerobic bacterium isolated from salt field.</title>
        <authorList>
            <person name="Kim W."/>
            <person name="Yang S.-H."/>
            <person name="Oh J."/>
            <person name="Lee J.-H."/>
            <person name="Kwon K.K."/>
        </authorList>
    </citation>
    <scope>NUCLEOTIDE SEQUENCE [LARGE SCALE GENOMIC DNA]</scope>
    <source>
        <strain evidence="2 3">MCWD5</strain>
    </source>
</reference>
<dbReference type="InterPro" id="IPR010380">
    <property type="entry name" value="DUF975"/>
</dbReference>
<dbReference type="EMBL" id="QRCT01000028">
    <property type="protein sequence ID" value="RDU23325.1"/>
    <property type="molecule type" value="Genomic_DNA"/>
</dbReference>
<feature type="transmembrane region" description="Helical" evidence="1">
    <location>
        <begin position="139"/>
        <end position="160"/>
    </location>
</feature>